<evidence type="ECO:0000256" key="3">
    <source>
        <dbReference type="ARBA" id="ARBA00023015"/>
    </source>
</evidence>
<evidence type="ECO:0000313" key="7">
    <source>
        <dbReference type="EMBL" id="SOQ38282.1"/>
    </source>
</evidence>
<evidence type="ECO:0000256" key="1">
    <source>
        <dbReference type="ARBA" id="ARBA00011764"/>
    </source>
</evidence>
<accession>A0A2H1VD05</accession>
<gene>
    <name evidence="7" type="ORF">SFRICE_039078</name>
</gene>
<dbReference type="PANTHER" id="PTHR21411:SF0">
    <property type="entry name" value="REGULATORY PROTEIN ZESTE"/>
    <property type="match status" value="1"/>
</dbReference>
<protein>
    <recommendedName>
        <fullName evidence="2">Regulatory protein zeste</fullName>
    </recommendedName>
</protein>
<evidence type="ECO:0000256" key="4">
    <source>
        <dbReference type="ARBA" id="ARBA00023163"/>
    </source>
</evidence>
<name>A0A2H1VD05_SPOFR</name>
<keyword evidence="3" id="KW-0805">Transcription regulation</keyword>
<evidence type="ECO:0000259" key="6">
    <source>
        <dbReference type="Pfam" id="PF13873"/>
    </source>
</evidence>
<organism evidence="7">
    <name type="scientific">Spodoptera frugiperda</name>
    <name type="common">Fall armyworm</name>
    <dbReference type="NCBI Taxonomy" id="7108"/>
    <lineage>
        <taxon>Eukaryota</taxon>
        <taxon>Metazoa</taxon>
        <taxon>Ecdysozoa</taxon>
        <taxon>Arthropoda</taxon>
        <taxon>Hexapoda</taxon>
        <taxon>Insecta</taxon>
        <taxon>Pterygota</taxon>
        <taxon>Neoptera</taxon>
        <taxon>Endopterygota</taxon>
        <taxon>Lepidoptera</taxon>
        <taxon>Glossata</taxon>
        <taxon>Ditrysia</taxon>
        <taxon>Noctuoidea</taxon>
        <taxon>Noctuidae</taxon>
        <taxon>Amphipyrinae</taxon>
        <taxon>Spodoptera</taxon>
    </lineage>
</organism>
<comment type="function">
    <text evidence="5">Involved in transvection phenomena (= synapsis-dependent gene expression), where the synaptic pairing of chromosomes carrying genes with which zeste interacts influences the expression of these genes. Zeste binds to DNA and stimulates transcription from a nearby promoter.</text>
</comment>
<feature type="domain" description="Myb/SANT-like DNA-binding" evidence="6">
    <location>
        <begin position="8"/>
        <end position="85"/>
    </location>
</feature>
<dbReference type="Pfam" id="PF13873">
    <property type="entry name" value="Myb_DNA-bind_5"/>
    <property type="match status" value="1"/>
</dbReference>
<dbReference type="EMBL" id="ODYU01001704">
    <property type="protein sequence ID" value="SOQ38282.1"/>
    <property type="molecule type" value="Genomic_DNA"/>
</dbReference>
<reference evidence="7" key="1">
    <citation type="submission" date="2016-07" db="EMBL/GenBank/DDBJ databases">
        <authorList>
            <person name="Bretaudeau A."/>
        </authorList>
    </citation>
    <scope>NUCLEOTIDE SEQUENCE</scope>
    <source>
        <strain evidence="7">Rice</strain>
        <tissue evidence="7">Whole body</tissue>
    </source>
</reference>
<evidence type="ECO:0000256" key="5">
    <source>
        <dbReference type="ARBA" id="ARBA00025466"/>
    </source>
</evidence>
<comment type="subunit">
    <text evidence="1">Self-associates forming complexes of several hundred monomers.</text>
</comment>
<sequence>MEKVKRGRSANFSLHERDILVSPIQKHKSVLENKQSDASTWKMKEAAWEDIQKVFNARSGGTFRTTKTLKVKDEGLKRLVRKKSAVIRSELYRIGGGRNTAPPLDNVEEQIKCLISLSTDGMQSIYDSDVIIQENQDNINVPKESLQVAEISQISKFCT</sequence>
<evidence type="ECO:0000256" key="2">
    <source>
        <dbReference type="ARBA" id="ARBA00016807"/>
    </source>
</evidence>
<proteinExistence type="predicted"/>
<keyword evidence="4" id="KW-0804">Transcription</keyword>
<dbReference type="PANTHER" id="PTHR21411">
    <property type="entry name" value="APONTIC"/>
    <property type="match status" value="1"/>
</dbReference>
<dbReference type="InterPro" id="IPR028002">
    <property type="entry name" value="Myb_DNA-bind_5"/>
</dbReference>
<dbReference type="AlphaFoldDB" id="A0A2H1VD05"/>